<feature type="compositionally biased region" description="Polar residues" evidence="3">
    <location>
        <begin position="1"/>
        <end position="13"/>
    </location>
</feature>
<evidence type="ECO:0000256" key="2">
    <source>
        <dbReference type="PROSITE-ProRule" id="PRU00277"/>
    </source>
</evidence>
<dbReference type="Gene3D" id="6.20.250.60">
    <property type="match status" value="1"/>
</dbReference>
<dbReference type="PANTHER" id="PTHR10343">
    <property type="entry name" value="5'-AMP-ACTIVATED PROTEIN KINASE , BETA SUBUNIT"/>
    <property type="match status" value="1"/>
</dbReference>
<dbReference type="InterPro" id="IPR014756">
    <property type="entry name" value="Ig_E-set"/>
</dbReference>
<dbReference type="Pfam" id="PF04739">
    <property type="entry name" value="AMPKBI"/>
    <property type="match status" value="1"/>
</dbReference>
<dbReference type="PROSITE" id="PS50059">
    <property type="entry name" value="FKBP_PPIASE"/>
    <property type="match status" value="1"/>
</dbReference>
<feature type="region of interest" description="Disordered" evidence="3">
    <location>
        <begin position="369"/>
        <end position="423"/>
    </location>
</feature>
<dbReference type="GO" id="GO:0005737">
    <property type="term" value="C:cytoplasm"/>
    <property type="evidence" value="ECO:0007669"/>
    <property type="project" value="TreeGrafter"/>
</dbReference>
<name>A0A409VXU4_9AGAR</name>
<feature type="region of interest" description="Disordered" evidence="3">
    <location>
        <begin position="161"/>
        <end position="210"/>
    </location>
</feature>
<dbReference type="InterPro" id="IPR037256">
    <property type="entry name" value="ASC_dom_sf"/>
</dbReference>
<feature type="compositionally biased region" description="Low complexity" evidence="3">
    <location>
        <begin position="499"/>
        <end position="511"/>
    </location>
</feature>
<feature type="compositionally biased region" description="Polar residues" evidence="3">
    <location>
        <begin position="161"/>
        <end position="173"/>
    </location>
</feature>
<comment type="caution">
    <text evidence="5">The sequence shown here is derived from an EMBL/GenBank/DDBJ whole genome shotgun (WGS) entry which is preliminary data.</text>
</comment>
<dbReference type="Gene3D" id="2.60.40.10">
    <property type="entry name" value="Immunoglobulins"/>
    <property type="match status" value="1"/>
</dbReference>
<dbReference type="InParanoid" id="A0A409VXU4"/>
<reference evidence="5 6" key="1">
    <citation type="journal article" date="2018" name="Evol. Lett.">
        <title>Horizontal gene cluster transfer increased hallucinogenic mushroom diversity.</title>
        <authorList>
            <person name="Reynolds H.T."/>
            <person name="Vijayakumar V."/>
            <person name="Gluck-Thaler E."/>
            <person name="Korotkin H.B."/>
            <person name="Matheny P.B."/>
            <person name="Slot J.C."/>
        </authorList>
    </citation>
    <scope>NUCLEOTIDE SEQUENCE [LARGE SCALE GENOMIC DNA]</scope>
    <source>
        <strain evidence="5 6">2629</strain>
    </source>
</reference>
<evidence type="ECO:0000259" key="4">
    <source>
        <dbReference type="PROSITE" id="PS50059"/>
    </source>
</evidence>
<feature type="compositionally biased region" description="Low complexity" evidence="3">
    <location>
        <begin position="569"/>
        <end position="649"/>
    </location>
</feature>
<dbReference type="InterPro" id="IPR001179">
    <property type="entry name" value="PPIase_FKBP_dom"/>
</dbReference>
<dbReference type="GO" id="GO:0031588">
    <property type="term" value="C:nucleotide-activated protein kinase complex"/>
    <property type="evidence" value="ECO:0007669"/>
    <property type="project" value="TreeGrafter"/>
</dbReference>
<dbReference type="InterPro" id="IPR046357">
    <property type="entry name" value="PPIase_dom_sf"/>
</dbReference>
<gene>
    <name evidence="5" type="ORF">CVT24_011924</name>
</gene>
<sequence>MGNSSSKSKQPEQTRAAPAAPAAAPVQAHGGDNVVQLAEGVTMQTLSPGDGVNFPKAGDNVRIHYVGTLLDGSKFDSSRDRNRPFETKIGMGKVIKGWDIGVPQLSIGQKAILTIASDKAAVNSRERDRGRQVTKSQAIAIPTAPQSPFNHYQTAQMQPGTVRNNRHLPSTSDLYVEPSTHQPYPPARAGAPSAPRGRQQPISNARHQQQVSRYQEAYTASQQPLAMPPSLAGKPQFVREVVQSSIPIALGKAMLPEGMDEDTKALLLGPEKEDVLSEPVPVTIYWRGGGRDVVLARAGDDDWKGRQPMDRESPTSSVWSTTVYLRPGTHHVRFLVDGSWRVAEDLPTAVDDQGSLANYVAVPLTFGSASSTSGPLQAPPPVQRKTKIPGQSFWSADSADGENDAKPDPRPIAHGHAPSQAYTQAKWTSELPPELIEAAAEEEAYLAASAGQFEQATGNMRVTGFVPAPNIPPAPSLPRHLDKLILNTKITERPGLHNGTSSPGASTSGSAVGSGQGGRKERKERDKERERERDRQRARRPNIPPPPPPSEIGGDEDDRAPPPSPGLPTQPEETPTSSTTTSTATPTPHASVPATPTAPLSPTQTPPQWQTPTASSSNPSVSVLNSTSPTIMGTSSLPSASISTPTIPSDRIMPSASRIITIDTANMPAHTDDASVLPVPSHVVLHHLSTSAIKNGVLAVGNTTRYREKVLFFSAYMRVII</sequence>
<dbReference type="InterPro" id="IPR032640">
    <property type="entry name" value="AMPK1_CBM"/>
</dbReference>
<dbReference type="SUPFAM" id="SSF81296">
    <property type="entry name" value="E set domains"/>
    <property type="match status" value="1"/>
</dbReference>
<dbReference type="Pfam" id="PF16561">
    <property type="entry name" value="AMPK1_CBM"/>
    <property type="match status" value="1"/>
</dbReference>
<dbReference type="EMBL" id="NHTK01005930">
    <property type="protein sequence ID" value="PPQ71043.1"/>
    <property type="molecule type" value="Genomic_DNA"/>
</dbReference>
<dbReference type="GO" id="GO:0019901">
    <property type="term" value="F:protein kinase binding"/>
    <property type="evidence" value="ECO:0007669"/>
    <property type="project" value="TreeGrafter"/>
</dbReference>
<feature type="region of interest" description="Disordered" evidence="3">
    <location>
        <begin position="492"/>
        <end position="651"/>
    </location>
</feature>
<dbReference type="Gene3D" id="3.10.50.40">
    <property type="match status" value="1"/>
</dbReference>
<dbReference type="AlphaFoldDB" id="A0A409VXU4"/>
<dbReference type="EC" id="5.2.1.8" evidence="2"/>
<protein>
    <recommendedName>
        <fullName evidence="2">peptidylprolyl isomerase</fullName>
        <ecNumber evidence="2">5.2.1.8</ecNumber>
    </recommendedName>
</protein>
<comment type="catalytic activity">
    <reaction evidence="2">
        <text>[protein]-peptidylproline (omega=180) = [protein]-peptidylproline (omega=0)</text>
        <dbReference type="Rhea" id="RHEA:16237"/>
        <dbReference type="Rhea" id="RHEA-COMP:10747"/>
        <dbReference type="Rhea" id="RHEA-COMP:10748"/>
        <dbReference type="ChEBI" id="CHEBI:83833"/>
        <dbReference type="ChEBI" id="CHEBI:83834"/>
        <dbReference type="EC" id="5.2.1.8"/>
    </reaction>
</comment>
<feature type="compositionally biased region" description="Polar residues" evidence="3">
    <location>
        <begin position="200"/>
        <end position="210"/>
    </location>
</feature>
<keyword evidence="2" id="KW-0697">Rotamase</keyword>
<dbReference type="InterPro" id="IPR013783">
    <property type="entry name" value="Ig-like_fold"/>
</dbReference>
<evidence type="ECO:0000256" key="1">
    <source>
        <dbReference type="ARBA" id="ARBA00010926"/>
    </source>
</evidence>
<dbReference type="GO" id="GO:0003755">
    <property type="term" value="F:peptidyl-prolyl cis-trans isomerase activity"/>
    <property type="evidence" value="ECO:0007669"/>
    <property type="project" value="UniProtKB-KW"/>
</dbReference>
<dbReference type="GO" id="GO:0007165">
    <property type="term" value="P:signal transduction"/>
    <property type="evidence" value="ECO:0007669"/>
    <property type="project" value="TreeGrafter"/>
</dbReference>
<keyword evidence="2" id="KW-0413">Isomerase</keyword>
<feature type="region of interest" description="Disordered" evidence="3">
    <location>
        <begin position="1"/>
        <end position="35"/>
    </location>
</feature>
<dbReference type="SMART" id="SM01010">
    <property type="entry name" value="AMPKBI"/>
    <property type="match status" value="1"/>
</dbReference>
<accession>A0A409VXU4</accession>
<dbReference type="OrthoDB" id="531008at2759"/>
<organism evidence="5 6">
    <name type="scientific">Panaeolus cyanescens</name>
    <dbReference type="NCBI Taxonomy" id="181874"/>
    <lineage>
        <taxon>Eukaryota</taxon>
        <taxon>Fungi</taxon>
        <taxon>Dikarya</taxon>
        <taxon>Basidiomycota</taxon>
        <taxon>Agaricomycotina</taxon>
        <taxon>Agaricomycetes</taxon>
        <taxon>Agaricomycetidae</taxon>
        <taxon>Agaricales</taxon>
        <taxon>Agaricineae</taxon>
        <taxon>Galeropsidaceae</taxon>
        <taxon>Panaeolus</taxon>
    </lineage>
</organism>
<dbReference type="Proteomes" id="UP000284842">
    <property type="component" value="Unassembled WGS sequence"/>
</dbReference>
<comment type="similarity">
    <text evidence="1">Belongs to the 5'-AMP-activated protein kinase beta subunit family.</text>
</comment>
<dbReference type="STRING" id="181874.A0A409VXU4"/>
<feature type="compositionally biased region" description="Low complexity" evidence="3">
    <location>
        <begin position="187"/>
        <end position="198"/>
    </location>
</feature>
<proteinExistence type="inferred from homology"/>
<feature type="compositionally biased region" description="Basic and acidic residues" evidence="3">
    <location>
        <begin position="518"/>
        <end position="535"/>
    </location>
</feature>
<evidence type="ECO:0000256" key="3">
    <source>
        <dbReference type="SAM" id="MobiDB-lite"/>
    </source>
</evidence>
<evidence type="ECO:0000313" key="5">
    <source>
        <dbReference type="EMBL" id="PPQ71043.1"/>
    </source>
</evidence>
<dbReference type="InterPro" id="IPR050827">
    <property type="entry name" value="CRP1_MDG1_kinase"/>
</dbReference>
<dbReference type="SUPFAM" id="SSF54534">
    <property type="entry name" value="FKBP-like"/>
    <property type="match status" value="1"/>
</dbReference>
<feature type="compositionally biased region" description="Low complexity" evidence="3">
    <location>
        <begin position="16"/>
        <end position="25"/>
    </location>
</feature>
<dbReference type="PANTHER" id="PTHR10343:SF84">
    <property type="entry name" value="5'-AMP-ACTIVATED PROTEIN KINASE SUBUNIT BETA-1"/>
    <property type="match status" value="1"/>
</dbReference>
<evidence type="ECO:0000313" key="6">
    <source>
        <dbReference type="Proteomes" id="UP000284842"/>
    </source>
</evidence>
<dbReference type="SUPFAM" id="SSF160219">
    <property type="entry name" value="AMPKBI-like"/>
    <property type="match status" value="1"/>
</dbReference>
<dbReference type="Pfam" id="PF00254">
    <property type="entry name" value="FKBP_C"/>
    <property type="match status" value="1"/>
</dbReference>
<keyword evidence="6" id="KW-1185">Reference proteome</keyword>
<dbReference type="GO" id="GO:0005634">
    <property type="term" value="C:nucleus"/>
    <property type="evidence" value="ECO:0007669"/>
    <property type="project" value="TreeGrafter"/>
</dbReference>
<dbReference type="CDD" id="cd02859">
    <property type="entry name" value="E_set_AMPKbeta_like_N"/>
    <property type="match status" value="1"/>
</dbReference>
<feature type="domain" description="PPIase FKBP-type" evidence="4">
    <location>
        <begin position="58"/>
        <end position="120"/>
    </location>
</feature>
<dbReference type="InterPro" id="IPR006828">
    <property type="entry name" value="ASC_dom"/>
</dbReference>